<dbReference type="Proteomes" id="UP000016933">
    <property type="component" value="Unassembled WGS sequence"/>
</dbReference>
<evidence type="ECO:0000313" key="9">
    <source>
        <dbReference type="Proteomes" id="UP000016933"/>
    </source>
</evidence>
<feature type="transmembrane region" description="Helical" evidence="6">
    <location>
        <begin position="54"/>
        <end position="76"/>
    </location>
</feature>
<evidence type="ECO:0000256" key="1">
    <source>
        <dbReference type="ARBA" id="ARBA00004141"/>
    </source>
</evidence>
<evidence type="ECO:0000256" key="2">
    <source>
        <dbReference type="ARBA" id="ARBA00022692"/>
    </source>
</evidence>
<evidence type="ECO:0000256" key="6">
    <source>
        <dbReference type="SAM" id="Phobius"/>
    </source>
</evidence>
<evidence type="ECO:0000256" key="3">
    <source>
        <dbReference type="ARBA" id="ARBA00022989"/>
    </source>
</evidence>
<evidence type="ECO:0000313" key="8">
    <source>
        <dbReference type="EMBL" id="EME40510.1"/>
    </source>
</evidence>
<dbReference type="PANTHER" id="PTHR33048">
    <property type="entry name" value="PTH11-LIKE INTEGRAL MEMBRANE PROTEIN (AFU_ORTHOLOGUE AFUA_5G11245)"/>
    <property type="match status" value="1"/>
</dbReference>
<dbReference type="AlphaFoldDB" id="N1PG06"/>
<accession>N1PG06</accession>
<feature type="transmembrane region" description="Helical" evidence="6">
    <location>
        <begin position="213"/>
        <end position="232"/>
    </location>
</feature>
<comment type="subcellular location">
    <subcellularLocation>
        <location evidence="1">Membrane</location>
        <topology evidence="1">Multi-pass membrane protein</topology>
    </subcellularLocation>
</comment>
<feature type="transmembrane region" description="Helical" evidence="6">
    <location>
        <begin position="96"/>
        <end position="121"/>
    </location>
</feature>
<dbReference type="STRING" id="675120.N1PG06"/>
<keyword evidence="4 6" id="KW-0472">Membrane</keyword>
<keyword evidence="3 6" id="KW-1133">Transmembrane helix</keyword>
<feature type="domain" description="Rhodopsin" evidence="7">
    <location>
        <begin position="38"/>
        <end position="276"/>
    </location>
</feature>
<reference evidence="8 9" key="2">
    <citation type="journal article" date="2012" name="PLoS Pathog.">
        <title>Diverse lifestyles and strategies of plant pathogenesis encoded in the genomes of eighteen Dothideomycetes fungi.</title>
        <authorList>
            <person name="Ohm R.A."/>
            <person name="Feau N."/>
            <person name="Henrissat B."/>
            <person name="Schoch C.L."/>
            <person name="Horwitz B.A."/>
            <person name="Barry K.W."/>
            <person name="Condon B.J."/>
            <person name="Copeland A.C."/>
            <person name="Dhillon B."/>
            <person name="Glaser F."/>
            <person name="Hesse C.N."/>
            <person name="Kosti I."/>
            <person name="LaButti K."/>
            <person name="Lindquist E.A."/>
            <person name="Lucas S."/>
            <person name="Salamov A.A."/>
            <person name="Bradshaw R.E."/>
            <person name="Ciuffetti L."/>
            <person name="Hamelin R.C."/>
            <person name="Kema G.H.J."/>
            <person name="Lawrence C."/>
            <person name="Scott J.A."/>
            <person name="Spatafora J.W."/>
            <person name="Turgeon B.G."/>
            <person name="de Wit P.J.G.M."/>
            <person name="Zhong S."/>
            <person name="Goodwin S.B."/>
            <person name="Grigoriev I.V."/>
        </authorList>
    </citation>
    <scope>NUCLEOTIDE SEQUENCE [LARGE SCALE GENOMIC DNA]</scope>
    <source>
        <strain evidence="9">NZE10 / CBS 128990</strain>
    </source>
</reference>
<dbReference type="OrthoDB" id="3635624at2759"/>
<reference evidence="9" key="1">
    <citation type="journal article" date="2012" name="PLoS Genet.">
        <title>The genomes of the fungal plant pathogens Cladosporium fulvum and Dothistroma septosporum reveal adaptation to different hosts and lifestyles but also signatures of common ancestry.</title>
        <authorList>
            <person name="de Wit P.J.G.M."/>
            <person name="van der Burgt A."/>
            <person name="Oekmen B."/>
            <person name="Stergiopoulos I."/>
            <person name="Abd-Elsalam K.A."/>
            <person name="Aerts A.L."/>
            <person name="Bahkali A.H."/>
            <person name="Beenen H.G."/>
            <person name="Chettri P."/>
            <person name="Cox M.P."/>
            <person name="Datema E."/>
            <person name="de Vries R.P."/>
            <person name="Dhillon B."/>
            <person name="Ganley A.R."/>
            <person name="Griffiths S.A."/>
            <person name="Guo Y."/>
            <person name="Hamelin R.C."/>
            <person name="Henrissat B."/>
            <person name="Kabir M.S."/>
            <person name="Jashni M.K."/>
            <person name="Kema G."/>
            <person name="Klaubauf S."/>
            <person name="Lapidus A."/>
            <person name="Levasseur A."/>
            <person name="Lindquist E."/>
            <person name="Mehrabi R."/>
            <person name="Ohm R.A."/>
            <person name="Owen T.J."/>
            <person name="Salamov A."/>
            <person name="Schwelm A."/>
            <person name="Schijlen E."/>
            <person name="Sun H."/>
            <person name="van den Burg H.A."/>
            <person name="van Ham R.C.H.J."/>
            <person name="Zhang S."/>
            <person name="Goodwin S.B."/>
            <person name="Grigoriev I.V."/>
            <person name="Collemare J."/>
            <person name="Bradshaw R.E."/>
        </authorList>
    </citation>
    <scope>NUCLEOTIDE SEQUENCE [LARGE SCALE GENOMIC DNA]</scope>
    <source>
        <strain evidence="9">NZE10 / CBS 128990</strain>
    </source>
</reference>
<dbReference type="eggNOG" id="ENOG502S025">
    <property type="taxonomic scope" value="Eukaryota"/>
</dbReference>
<feature type="transmembrane region" description="Helical" evidence="6">
    <location>
        <begin position="20"/>
        <end position="42"/>
    </location>
</feature>
<dbReference type="OMA" id="WWIPRAL"/>
<dbReference type="PANTHER" id="PTHR33048:SF47">
    <property type="entry name" value="INTEGRAL MEMBRANE PROTEIN-RELATED"/>
    <property type="match status" value="1"/>
</dbReference>
<feature type="transmembrane region" description="Helical" evidence="6">
    <location>
        <begin position="176"/>
        <end position="201"/>
    </location>
</feature>
<sequence length="369" mass="41443">MAPVDQPYSDAYLAESRQANIYAACLITLLFSFIAVVLRFWCRWVKSAGFKLDDYLIIVGELANIGVTSNTVYMTYHGLGRHIQALGPRATLYLWRGWFIAEVQYTAVIVSVKFSILALYWRTFAPLNIKWEIVIVSVLVLLWGLSVYICMMLHCVPLRKYWLPDTPGECNLDNQAYFLAISIPNILIDVALLVLPVRYIMRLQMGRIQKQTVAALFLFGGFVCIASLMRLISVAEANVADPDSTWVNVGQATWATVETNFAVICACLPCLGPIITHFWPSALSTQHSPSAQGLNNQWTIGSEPRNKFTSNRSKGPFTETLLLSKDGDTQLETFEVPEDRVKVKSEWTVVETDRTTLGSNSETPWERGV</sequence>
<protein>
    <recommendedName>
        <fullName evidence="7">Rhodopsin domain-containing protein</fullName>
    </recommendedName>
</protein>
<dbReference type="HOGENOM" id="CLU_028200_0_0_1"/>
<dbReference type="Pfam" id="PF20684">
    <property type="entry name" value="Fung_rhodopsin"/>
    <property type="match status" value="1"/>
</dbReference>
<organism evidence="8 9">
    <name type="scientific">Dothistroma septosporum (strain NZE10 / CBS 128990)</name>
    <name type="common">Red band needle blight fungus</name>
    <name type="synonym">Mycosphaerella pini</name>
    <dbReference type="NCBI Taxonomy" id="675120"/>
    <lineage>
        <taxon>Eukaryota</taxon>
        <taxon>Fungi</taxon>
        <taxon>Dikarya</taxon>
        <taxon>Ascomycota</taxon>
        <taxon>Pezizomycotina</taxon>
        <taxon>Dothideomycetes</taxon>
        <taxon>Dothideomycetidae</taxon>
        <taxon>Mycosphaerellales</taxon>
        <taxon>Mycosphaerellaceae</taxon>
        <taxon>Dothistroma</taxon>
    </lineage>
</organism>
<dbReference type="EMBL" id="KB446543">
    <property type="protein sequence ID" value="EME40510.1"/>
    <property type="molecule type" value="Genomic_DNA"/>
</dbReference>
<dbReference type="InterPro" id="IPR049326">
    <property type="entry name" value="Rhodopsin_dom_fungi"/>
</dbReference>
<keyword evidence="9" id="KW-1185">Reference proteome</keyword>
<dbReference type="GO" id="GO:0016020">
    <property type="term" value="C:membrane"/>
    <property type="evidence" value="ECO:0007669"/>
    <property type="project" value="UniProtKB-SubCell"/>
</dbReference>
<keyword evidence="2 6" id="KW-0812">Transmembrane</keyword>
<evidence type="ECO:0000259" key="7">
    <source>
        <dbReference type="Pfam" id="PF20684"/>
    </source>
</evidence>
<gene>
    <name evidence="8" type="ORF">DOTSEDRAFT_37327</name>
</gene>
<evidence type="ECO:0000256" key="5">
    <source>
        <dbReference type="ARBA" id="ARBA00038359"/>
    </source>
</evidence>
<proteinExistence type="inferred from homology"/>
<dbReference type="InterPro" id="IPR052337">
    <property type="entry name" value="SAT4-like"/>
</dbReference>
<comment type="similarity">
    <text evidence="5">Belongs to the SAT4 family.</text>
</comment>
<evidence type="ECO:0000256" key="4">
    <source>
        <dbReference type="ARBA" id="ARBA00023136"/>
    </source>
</evidence>
<feature type="transmembrane region" description="Helical" evidence="6">
    <location>
        <begin position="133"/>
        <end position="156"/>
    </location>
</feature>
<name>N1PG06_DOTSN</name>